<feature type="domain" description="Glycosyl transferase family 1" evidence="2">
    <location>
        <begin position="174"/>
        <end position="338"/>
    </location>
</feature>
<gene>
    <name evidence="3" type="ORF">ENG63_08240</name>
</gene>
<dbReference type="EMBL" id="DRBS01000306">
    <property type="protein sequence ID" value="HDD44829.1"/>
    <property type="molecule type" value="Genomic_DNA"/>
</dbReference>
<dbReference type="GO" id="GO:0016757">
    <property type="term" value="F:glycosyltransferase activity"/>
    <property type="evidence" value="ECO:0007669"/>
    <property type="project" value="InterPro"/>
</dbReference>
<reference evidence="3" key="1">
    <citation type="journal article" date="2020" name="mSystems">
        <title>Genome- and Community-Level Interaction Insights into Carbon Utilization and Element Cycling Functions of Hydrothermarchaeota in Hydrothermal Sediment.</title>
        <authorList>
            <person name="Zhou Z."/>
            <person name="Liu Y."/>
            <person name="Xu W."/>
            <person name="Pan J."/>
            <person name="Luo Z.H."/>
            <person name="Li M."/>
        </authorList>
    </citation>
    <scope>NUCLEOTIDE SEQUENCE [LARGE SCALE GENOMIC DNA]</scope>
    <source>
        <strain evidence="3">HyVt-233</strain>
    </source>
</reference>
<evidence type="ECO:0000313" key="3">
    <source>
        <dbReference type="EMBL" id="HDD44829.1"/>
    </source>
</evidence>
<dbReference type="PANTHER" id="PTHR46401">
    <property type="entry name" value="GLYCOSYLTRANSFERASE WBBK-RELATED"/>
    <property type="match status" value="1"/>
</dbReference>
<dbReference type="AlphaFoldDB" id="A0A7C0Y6E8"/>
<dbReference type="SUPFAM" id="SSF53756">
    <property type="entry name" value="UDP-Glycosyltransferase/glycogen phosphorylase"/>
    <property type="match status" value="1"/>
</dbReference>
<dbReference type="Gene3D" id="3.40.50.2000">
    <property type="entry name" value="Glycogen Phosphorylase B"/>
    <property type="match status" value="1"/>
</dbReference>
<dbReference type="InterPro" id="IPR001296">
    <property type="entry name" value="Glyco_trans_1"/>
</dbReference>
<sequence>MFIIATPSLIPHDAVGNDVRGQHKALLDSGVEARIFCESFKEDFYSRPYLIEREELQRHLKDPSVTLIYHHSIYWELGLNFLKQARCRIFVKYHNITPPEFFAPYNSYYAHICYLGRLQTKEIVNLHNIKFFADSQYNAEELISLGAKKVFILPPFHNLDDFDRQTLHLPLAEKLNDGRFHVLFVGRFAPNKGHRHLIEVLRRYIAFYDSNVVFHIVGFLDPGLKSYHDEIFHLLSLTKLQNYFLIHGKVSFTELYTFYSCSHVFLLLSDHEGFCVPILEAQKLYLPIVAHSASAIPETLGENQLIFLPGDYVKLACALGVLKKNPSYRLYLAQEGQKNLARFSLSILKRKFLSLTLSNDPHW</sequence>
<organism evidence="3">
    <name type="scientific">Desulfofervidus auxilii</name>
    <dbReference type="NCBI Taxonomy" id="1621989"/>
    <lineage>
        <taxon>Bacteria</taxon>
        <taxon>Pseudomonadati</taxon>
        <taxon>Thermodesulfobacteriota</taxon>
        <taxon>Candidatus Desulfofervidia</taxon>
        <taxon>Candidatus Desulfofervidales</taxon>
        <taxon>Candidatus Desulfofervidaceae</taxon>
        <taxon>Candidatus Desulfofervidus</taxon>
    </lineage>
</organism>
<evidence type="ECO:0000256" key="1">
    <source>
        <dbReference type="ARBA" id="ARBA00022679"/>
    </source>
</evidence>
<dbReference type="Proteomes" id="UP000886289">
    <property type="component" value="Unassembled WGS sequence"/>
</dbReference>
<proteinExistence type="predicted"/>
<dbReference type="Pfam" id="PF00534">
    <property type="entry name" value="Glycos_transf_1"/>
    <property type="match status" value="1"/>
</dbReference>
<name>A0A7C0Y6E8_DESA2</name>
<dbReference type="PANTHER" id="PTHR46401:SF2">
    <property type="entry name" value="GLYCOSYLTRANSFERASE WBBK-RELATED"/>
    <property type="match status" value="1"/>
</dbReference>
<accession>A0A7C0Y6E8</accession>
<dbReference type="GO" id="GO:0009103">
    <property type="term" value="P:lipopolysaccharide biosynthetic process"/>
    <property type="evidence" value="ECO:0007669"/>
    <property type="project" value="TreeGrafter"/>
</dbReference>
<comment type="caution">
    <text evidence="3">The sequence shown here is derived from an EMBL/GenBank/DDBJ whole genome shotgun (WGS) entry which is preliminary data.</text>
</comment>
<dbReference type="CDD" id="cd03801">
    <property type="entry name" value="GT4_PimA-like"/>
    <property type="match status" value="1"/>
</dbReference>
<protein>
    <submittedName>
        <fullName evidence="3">Glycosyltransferase</fullName>
    </submittedName>
</protein>
<keyword evidence="1" id="KW-0808">Transferase</keyword>
<evidence type="ECO:0000259" key="2">
    <source>
        <dbReference type="Pfam" id="PF00534"/>
    </source>
</evidence>